<accession>A0A841KUN6</accession>
<protein>
    <submittedName>
        <fullName evidence="2">PTS system galactitol-specific IIA component</fullName>
    </submittedName>
</protein>
<comment type="caution">
    <text evidence="2">The sequence shown here is derived from an EMBL/GenBank/DDBJ whole genome shotgun (WGS) entry which is preliminary data.</text>
</comment>
<feature type="domain" description="PTS EIIA type-2" evidence="1">
    <location>
        <begin position="12"/>
        <end position="159"/>
    </location>
</feature>
<dbReference type="Proteomes" id="UP000579281">
    <property type="component" value="Unassembled WGS sequence"/>
</dbReference>
<organism evidence="2 3">
    <name type="scientific">Anaerosolibacter carboniphilus</name>
    <dbReference type="NCBI Taxonomy" id="1417629"/>
    <lineage>
        <taxon>Bacteria</taxon>
        <taxon>Bacillati</taxon>
        <taxon>Bacillota</taxon>
        <taxon>Clostridia</taxon>
        <taxon>Peptostreptococcales</taxon>
        <taxon>Thermotaleaceae</taxon>
        <taxon>Anaerosolibacter</taxon>
    </lineage>
</organism>
<dbReference type="CDD" id="cd00211">
    <property type="entry name" value="PTS_IIA_fru"/>
    <property type="match status" value="1"/>
</dbReference>
<dbReference type="InterPro" id="IPR002178">
    <property type="entry name" value="PTS_EIIA_type-2_dom"/>
</dbReference>
<evidence type="ECO:0000313" key="3">
    <source>
        <dbReference type="Proteomes" id="UP000579281"/>
    </source>
</evidence>
<dbReference type="PANTHER" id="PTHR47738:SF3">
    <property type="entry name" value="PHOSPHOTRANSFERASE SYSTEM MANNITOL_FRUCTOSE-SPECIFIC IIA DOMAIN CONTAINING PROTEIN"/>
    <property type="match status" value="1"/>
</dbReference>
<dbReference type="RefSeq" id="WP_184311913.1">
    <property type="nucleotide sequence ID" value="NZ_JACHEN010000023.1"/>
</dbReference>
<dbReference type="SUPFAM" id="SSF55804">
    <property type="entry name" value="Phoshotransferase/anion transport protein"/>
    <property type="match status" value="1"/>
</dbReference>
<dbReference type="EMBL" id="JACHEN010000023">
    <property type="protein sequence ID" value="MBB6217414.1"/>
    <property type="molecule type" value="Genomic_DNA"/>
</dbReference>
<dbReference type="PANTHER" id="PTHR47738">
    <property type="entry name" value="PTS SYSTEM FRUCTOSE-LIKE EIIA COMPONENT-RELATED"/>
    <property type="match status" value="1"/>
</dbReference>
<dbReference type="Pfam" id="PF00359">
    <property type="entry name" value="PTS_EIIA_2"/>
    <property type="match status" value="1"/>
</dbReference>
<dbReference type="InterPro" id="IPR016152">
    <property type="entry name" value="PTrfase/Anion_transptr"/>
</dbReference>
<dbReference type="Gene3D" id="3.40.930.10">
    <property type="entry name" value="Mannitol-specific EII, Chain A"/>
    <property type="match status" value="1"/>
</dbReference>
<keyword evidence="3" id="KW-1185">Reference proteome</keyword>
<gene>
    <name evidence="2" type="ORF">HNQ80_003533</name>
</gene>
<name>A0A841KUN6_9FIRM</name>
<evidence type="ECO:0000259" key="1">
    <source>
        <dbReference type="PROSITE" id="PS51094"/>
    </source>
</evidence>
<proteinExistence type="predicted"/>
<reference evidence="2 3" key="1">
    <citation type="submission" date="2020-08" db="EMBL/GenBank/DDBJ databases">
        <title>Genomic Encyclopedia of Type Strains, Phase IV (KMG-IV): sequencing the most valuable type-strain genomes for metagenomic binning, comparative biology and taxonomic classification.</title>
        <authorList>
            <person name="Goeker M."/>
        </authorList>
    </citation>
    <scope>NUCLEOTIDE SEQUENCE [LARGE SCALE GENOMIC DNA]</scope>
    <source>
        <strain evidence="2 3">DSM 103526</strain>
    </source>
</reference>
<dbReference type="InterPro" id="IPR051541">
    <property type="entry name" value="PTS_SugarTrans_NitroReg"/>
</dbReference>
<dbReference type="AlphaFoldDB" id="A0A841KUN6"/>
<dbReference type="PROSITE" id="PS51094">
    <property type="entry name" value="PTS_EIIA_TYPE_2"/>
    <property type="match status" value="1"/>
</dbReference>
<evidence type="ECO:0000313" key="2">
    <source>
        <dbReference type="EMBL" id="MBB6217414.1"/>
    </source>
</evidence>
<sequence>MSGAEHMATTAFVMDERLICTGLEADNVKDALGILADNLQKYDFVKPSFKKAVQEREKKFPTGLPTMSIGVAIPHTDAEHVNIPAISIGILKKPVAFQMMGMPENTVMVEIIFMMAIRQSHAQLDMLQKLMGIIQKEDVLMKMKQCEDPAQVAAIFLELME</sequence>